<dbReference type="RefSeq" id="WP_115146985.1">
    <property type="nucleotide sequence ID" value="NZ_QRAV01000007.1"/>
</dbReference>
<dbReference type="Gene3D" id="1.10.3210.10">
    <property type="entry name" value="Hypothetical protein af1432"/>
    <property type="match status" value="1"/>
</dbReference>
<proteinExistence type="predicted"/>
<evidence type="ECO:0000313" key="1">
    <source>
        <dbReference type="EMBL" id="RDL19994.1"/>
    </source>
</evidence>
<dbReference type="Proteomes" id="UP000255365">
    <property type="component" value="Unassembled WGS sequence"/>
</dbReference>
<dbReference type="AlphaFoldDB" id="A0A370SJT4"/>
<organism evidence="1 2">
    <name type="scientific">Pseudomonas jessenii</name>
    <dbReference type="NCBI Taxonomy" id="77298"/>
    <lineage>
        <taxon>Bacteria</taxon>
        <taxon>Pseudomonadati</taxon>
        <taxon>Pseudomonadota</taxon>
        <taxon>Gammaproteobacteria</taxon>
        <taxon>Pseudomonadales</taxon>
        <taxon>Pseudomonadaceae</taxon>
        <taxon>Pseudomonas</taxon>
    </lineage>
</organism>
<gene>
    <name evidence="1" type="ORF">DEU51_107135</name>
</gene>
<accession>A0A370SJT4</accession>
<evidence type="ECO:0000313" key="2">
    <source>
        <dbReference type="Proteomes" id="UP000255365"/>
    </source>
</evidence>
<name>A0A370SJT4_PSEJE</name>
<evidence type="ECO:0008006" key="3">
    <source>
        <dbReference type="Google" id="ProtNLM"/>
    </source>
</evidence>
<dbReference type="EMBL" id="QRAV01000007">
    <property type="protein sequence ID" value="RDL19994.1"/>
    <property type="molecule type" value="Genomic_DNA"/>
</dbReference>
<sequence length="180" mass="20331">MNWILTYSGRQFDLVHPTAAMISPHDIAHSLANLCRFNGHTRTHYSVAQHSLLVASLVPEEHQLVALLHDATEAYIGDMTRPLKALMPGFRIAEEIIWHAVCDRFNLDPCLPECVVRADLIALATERRDLMPNYSGEWECLRGVPPMTETITPLTAPEAGIQYFSRLMELMQAQHRRACA</sequence>
<reference evidence="1 2" key="1">
    <citation type="submission" date="2018-07" db="EMBL/GenBank/DDBJ databases">
        <title>Genome sequencing of rice bacterial endophytes.</title>
        <authorList>
            <person name="Venturi V."/>
        </authorList>
    </citation>
    <scope>NUCLEOTIDE SEQUENCE [LARGE SCALE GENOMIC DNA]</scope>
    <source>
        <strain evidence="1 2">E2333</strain>
    </source>
</reference>
<comment type="caution">
    <text evidence="1">The sequence shown here is derived from an EMBL/GenBank/DDBJ whole genome shotgun (WGS) entry which is preliminary data.</text>
</comment>
<protein>
    <recommendedName>
        <fullName evidence="3">Phosphohydrolase</fullName>
    </recommendedName>
</protein>
<dbReference type="SUPFAM" id="SSF109604">
    <property type="entry name" value="HD-domain/PDEase-like"/>
    <property type="match status" value="1"/>
</dbReference>